<organism evidence="14 15">
    <name type="scientific">Candidatus Erwinia haradaeae</name>
    <dbReference type="NCBI Taxonomy" id="1922217"/>
    <lineage>
        <taxon>Bacteria</taxon>
        <taxon>Pseudomonadati</taxon>
        <taxon>Pseudomonadota</taxon>
        <taxon>Gammaproteobacteria</taxon>
        <taxon>Enterobacterales</taxon>
        <taxon>Erwiniaceae</taxon>
        <taxon>Erwinia</taxon>
    </lineage>
</organism>
<feature type="short sequence motif" description="'HIGH' region" evidence="11">
    <location>
        <begin position="42"/>
        <end position="51"/>
    </location>
</feature>
<dbReference type="SUPFAM" id="SSF55174">
    <property type="entry name" value="Alpha-L RNA-binding motif"/>
    <property type="match status" value="1"/>
</dbReference>
<feature type="binding site" evidence="11">
    <location>
        <position position="179"/>
    </location>
    <ligand>
        <name>L-tyrosine</name>
        <dbReference type="ChEBI" id="CHEBI:58315"/>
    </ligand>
</feature>
<evidence type="ECO:0000256" key="7">
    <source>
        <dbReference type="ARBA" id="ARBA00022917"/>
    </source>
</evidence>
<dbReference type="Gene3D" id="3.40.50.620">
    <property type="entry name" value="HUPs"/>
    <property type="match status" value="1"/>
</dbReference>
<feature type="binding site" evidence="11">
    <location>
        <position position="175"/>
    </location>
    <ligand>
        <name>L-tyrosine</name>
        <dbReference type="ChEBI" id="CHEBI:58315"/>
    </ligand>
</feature>
<evidence type="ECO:0000256" key="10">
    <source>
        <dbReference type="ARBA" id="ARBA00060965"/>
    </source>
</evidence>
<dbReference type="SUPFAM" id="SSF52374">
    <property type="entry name" value="Nucleotidylyl transferase"/>
    <property type="match status" value="1"/>
</dbReference>
<dbReference type="PANTHER" id="PTHR11766">
    <property type="entry name" value="TYROSYL-TRNA SYNTHETASE"/>
    <property type="match status" value="1"/>
</dbReference>
<dbReference type="GO" id="GO:0005524">
    <property type="term" value="F:ATP binding"/>
    <property type="evidence" value="ECO:0007669"/>
    <property type="project" value="UniProtKB-UniRule"/>
</dbReference>
<dbReference type="Gene3D" id="1.10.240.10">
    <property type="entry name" value="Tyrosyl-Transfer RNA Synthetase"/>
    <property type="match status" value="1"/>
</dbReference>
<evidence type="ECO:0000256" key="2">
    <source>
        <dbReference type="ARBA" id="ARBA00022490"/>
    </source>
</evidence>
<keyword evidence="4 11" id="KW-0547">Nucleotide-binding</keyword>
<dbReference type="Gene3D" id="3.10.290.10">
    <property type="entry name" value="RNA-binding S4 domain"/>
    <property type="match status" value="1"/>
</dbReference>
<dbReference type="PROSITE" id="PS50889">
    <property type="entry name" value="S4"/>
    <property type="match status" value="1"/>
</dbReference>
<dbReference type="PANTHER" id="PTHR11766:SF0">
    <property type="entry name" value="TYROSINE--TRNA LIGASE, MITOCHONDRIAL"/>
    <property type="match status" value="1"/>
</dbReference>
<feature type="binding site" evidence="11">
    <location>
        <position position="238"/>
    </location>
    <ligand>
        <name>ATP</name>
        <dbReference type="ChEBI" id="CHEBI:30616"/>
    </ligand>
</feature>
<dbReference type="InterPro" id="IPR024107">
    <property type="entry name" value="Tyr-tRNA-ligase_bac_1"/>
</dbReference>
<evidence type="ECO:0000259" key="13">
    <source>
        <dbReference type="SMART" id="SM00363"/>
    </source>
</evidence>
<dbReference type="GO" id="GO:0006437">
    <property type="term" value="P:tyrosyl-tRNA aminoacylation"/>
    <property type="evidence" value="ECO:0007669"/>
    <property type="project" value="UniProtKB-UniRule"/>
</dbReference>
<keyword evidence="7 11" id="KW-0648">Protein biosynthesis</keyword>
<dbReference type="GO" id="GO:0042803">
    <property type="term" value="F:protein homodimerization activity"/>
    <property type="evidence" value="ECO:0007669"/>
    <property type="project" value="UniProtKB-ARBA"/>
</dbReference>
<dbReference type="OrthoDB" id="9804243at2"/>
<feature type="short sequence motif" description="'KMSKS' region" evidence="11">
    <location>
        <begin position="235"/>
        <end position="239"/>
    </location>
</feature>
<comment type="catalytic activity">
    <reaction evidence="9 11">
        <text>tRNA(Tyr) + L-tyrosine + ATP = L-tyrosyl-tRNA(Tyr) + AMP + diphosphate + H(+)</text>
        <dbReference type="Rhea" id="RHEA:10220"/>
        <dbReference type="Rhea" id="RHEA-COMP:9706"/>
        <dbReference type="Rhea" id="RHEA-COMP:9707"/>
        <dbReference type="ChEBI" id="CHEBI:15378"/>
        <dbReference type="ChEBI" id="CHEBI:30616"/>
        <dbReference type="ChEBI" id="CHEBI:33019"/>
        <dbReference type="ChEBI" id="CHEBI:58315"/>
        <dbReference type="ChEBI" id="CHEBI:78442"/>
        <dbReference type="ChEBI" id="CHEBI:78536"/>
        <dbReference type="ChEBI" id="CHEBI:456215"/>
        <dbReference type="EC" id="6.1.1.1"/>
    </reaction>
</comment>
<dbReference type="GO" id="GO:0005829">
    <property type="term" value="C:cytosol"/>
    <property type="evidence" value="ECO:0007669"/>
    <property type="project" value="TreeGrafter"/>
</dbReference>
<dbReference type="InterPro" id="IPR002307">
    <property type="entry name" value="Tyr-tRNA-ligase"/>
</dbReference>
<accession>A0A451D2K2</accession>
<keyword evidence="2 11" id="KW-0963">Cytoplasm</keyword>
<dbReference type="CDD" id="cd00165">
    <property type="entry name" value="S4"/>
    <property type="match status" value="1"/>
</dbReference>
<evidence type="ECO:0000256" key="12">
    <source>
        <dbReference type="PROSITE-ProRule" id="PRU00182"/>
    </source>
</evidence>
<dbReference type="InterPro" id="IPR014729">
    <property type="entry name" value="Rossmann-like_a/b/a_fold"/>
</dbReference>
<dbReference type="HAMAP" id="MF_02006">
    <property type="entry name" value="Tyr_tRNA_synth_type1"/>
    <property type="match status" value="1"/>
</dbReference>
<dbReference type="Pfam" id="PF00579">
    <property type="entry name" value="tRNA-synt_1b"/>
    <property type="match status" value="1"/>
</dbReference>
<feature type="binding site" evidence="11">
    <location>
        <position position="37"/>
    </location>
    <ligand>
        <name>L-tyrosine</name>
        <dbReference type="ChEBI" id="CHEBI:58315"/>
    </ligand>
</feature>
<keyword evidence="3 11" id="KW-0436">Ligase</keyword>
<dbReference type="InterPro" id="IPR024088">
    <property type="entry name" value="Tyr-tRNA-ligase_bac-type"/>
</dbReference>
<evidence type="ECO:0000313" key="15">
    <source>
        <dbReference type="Proteomes" id="UP000294412"/>
    </source>
</evidence>
<proteinExistence type="inferred from homology"/>
<dbReference type="Pfam" id="PF22421">
    <property type="entry name" value="SYY_C-terminal"/>
    <property type="match status" value="1"/>
</dbReference>
<keyword evidence="8 11" id="KW-0030">Aminoacyl-tRNA synthetase</keyword>
<protein>
    <recommendedName>
        <fullName evidence="11">Tyrosine--tRNA ligase</fullName>
        <ecNumber evidence="11">6.1.1.1</ecNumber>
    </recommendedName>
    <alternativeName>
        <fullName evidence="11">Tyrosyl-tRNA synthetase</fullName>
        <shortName evidence="11">TyrRS</shortName>
    </alternativeName>
</protein>
<dbReference type="PRINTS" id="PR01040">
    <property type="entry name" value="TRNASYNTHTYR"/>
</dbReference>
<comment type="function">
    <text evidence="11">Catalyzes the attachment of tyrosine to tRNA(Tyr) in a two-step reaction: tyrosine is first activated by ATP to form Tyr-AMP and then transferred to the acceptor end of tRNA(Tyr).</text>
</comment>
<evidence type="ECO:0000256" key="6">
    <source>
        <dbReference type="ARBA" id="ARBA00022884"/>
    </source>
</evidence>
<dbReference type="FunFam" id="1.10.240.10:FF:000001">
    <property type="entry name" value="Tyrosine--tRNA ligase"/>
    <property type="match status" value="1"/>
</dbReference>
<dbReference type="FunFam" id="3.40.50.620:FF:000008">
    <property type="entry name" value="Tyrosine--tRNA ligase"/>
    <property type="match status" value="1"/>
</dbReference>
<dbReference type="EMBL" id="LR217703">
    <property type="protein sequence ID" value="VFP79865.1"/>
    <property type="molecule type" value="Genomic_DNA"/>
</dbReference>
<dbReference type="RefSeq" id="WP_157993606.1">
    <property type="nucleotide sequence ID" value="NZ_LR217703.1"/>
</dbReference>
<gene>
    <name evidence="11 14" type="primary">tyrS</name>
    <name evidence="14" type="ORF">ERCICUMA2628_401</name>
</gene>
<evidence type="ECO:0000256" key="3">
    <source>
        <dbReference type="ARBA" id="ARBA00022598"/>
    </source>
</evidence>
<comment type="similarity">
    <text evidence="10 11">Belongs to the class-I aminoacyl-tRNA synthetase family. TyrS type 1 subfamily.</text>
</comment>
<evidence type="ECO:0000256" key="9">
    <source>
        <dbReference type="ARBA" id="ARBA00048248"/>
    </source>
</evidence>
<dbReference type="AlphaFoldDB" id="A0A451D2K2"/>
<dbReference type="InterPro" id="IPR054608">
    <property type="entry name" value="SYY-like_C"/>
</dbReference>
<dbReference type="NCBIfam" id="TIGR00234">
    <property type="entry name" value="tyrS"/>
    <property type="match status" value="1"/>
</dbReference>
<comment type="subunit">
    <text evidence="11">Homodimer.</text>
</comment>
<evidence type="ECO:0000256" key="1">
    <source>
        <dbReference type="ARBA" id="ARBA00004496"/>
    </source>
</evidence>
<keyword evidence="6 12" id="KW-0694">RNA-binding</keyword>
<keyword evidence="5 11" id="KW-0067">ATP-binding</keyword>
<dbReference type="Proteomes" id="UP000294412">
    <property type="component" value="Chromosome"/>
</dbReference>
<dbReference type="GO" id="GO:0004831">
    <property type="term" value="F:tyrosine-tRNA ligase activity"/>
    <property type="evidence" value="ECO:0007669"/>
    <property type="project" value="UniProtKB-UniRule"/>
</dbReference>
<dbReference type="GO" id="GO:0003723">
    <property type="term" value="F:RNA binding"/>
    <property type="evidence" value="ECO:0007669"/>
    <property type="project" value="UniProtKB-KW"/>
</dbReference>
<evidence type="ECO:0000256" key="11">
    <source>
        <dbReference type="HAMAP-Rule" id="MF_02006"/>
    </source>
</evidence>
<name>A0A451D2K2_9GAMM</name>
<dbReference type="InterPro" id="IPR036986">
    <property type="entry name" value="S4_RNA-bd_sf"/>
</dbReference>
<evidence type="ECO:0000256" key="8">
    <source>
        <dbReference type="ARBA" id="ARBA00023146"/>
    </source>
</evidence>
<dbReference type="InterPro" id="IPR001412">
    <property type="entry name" value="aa-tRNA-synth_I_CS"/>
</dbReference>
<dbReference type="SMART" id="SM00363">
    <property type="entry name" value="S4"/>
    <property type="match status" value="1"/>
</dbReference>
<feature type="domain" description="RNA-binding S4" evidence="13">
    <location>
        <begin position="357"/>
        <end position="419"/>
    </location>
</feature>
<evidence type="ECO:0000256" key="5">
    <source>
        <dbReference type="ARBA" id="ARBA00022840"/>
    </source>
</evidence>
<sequence>MSKYNLMKKLKDRGLINQISDESGLEKLLEQKKIVLYCGFDPTSDSLHVGHLIPLLCMKHFQNSGHTPIILVGGATGLIGDPSLKAKERKLNTEITIACWLQSIYLQITKFLDFHCIEHSAIIVNNHNWFNTMNIVSFLRNIGRHFSVNQMINKETIKRRLYTHNQGLSFTEFSYNLLQAYDFAYLNENHHVTLQVGGSDQWGNITSGIDLTRRLNKKKVFGLTVPLLTKSDGTKFGKTESGTIWLDSKKTSPYKFYQFWMTTTDSDVYRFLKIFTFISVDDINKIQTEDKNTNQAPSAQKILATLMTKLVHGEQGLITALRITNSLFNGNITELREQDIKQLIEDGISVITLDIGANLQQALVSTLLATSRRQARQLINSKSININGHLQIQINYIFREEDRLFKKFTLLCRGKKNYSIINWKLDEL</sequence>
<dbReference type="EC" id="6.1.1.1" evidence="11"/>
<comment type="subcellular location">
    <subcellularLocation>
        <location evidence="1 11">Cytoplasm</location>
    </subcellularLocation>
</comment>
<evidence type="ECO:0000256" key="4">
    <source>
        <dbReference type="ARBA" id="ARBA00022741"/>
    </source>
</evidence>
<reference evidence="14 15" key="1">
    <citation type="submission" date="2019-02" db="EMBL/GenBank/DDBJ databases">
        <authorList>
            <person name="Manzano-Marin A."/>
            <person name="Manzano-Marin A."/>
        </authorList>
    </citation>
    <scope>NUCLEOTIDE SEQUENCE [LARGE SCALE GENOMIC DNA]</scope>
    <source>
        <strain evidence="14 15">ErCicuneomaculata</strain>
    </source>
</reference>
<dbReference type="InterPro" id="IPR002305">
    <property type="entry name" value="aa-tRNA-synth_Ic"/>
</dbReference>
<dbReference type="PROSITE" id="PS00178">
    <property type="entry name" value="AA_TRNA_LIGASE_I"/>
    <property type="match status" value="1"/>
</dbReference>
<evidence type="ECO:0000313" key="14">
    <source>
        <dbReference type="EMBL" id="VFP79865.1"/>
    </source>
</evidence>
<dbReference type="InterPro" id="IPR002942">
    <property type="entry name" value="S4_RNA-bd"/>
</dbReference>
<dbReference type="CDD" id="cd00805">
    <property type="entry name" value="TyrRS_core"/>
    <property type="match status" value="1"/>
</dbReference>